<dbReference type="GO" id="GO:0016628">
    <property type="term" value="F:oxidoreductase activity, acting on the CH-CH group of donors, NAD or NADP as acceptor"/>
    <property type="evidence" value="ECO:0007669"/>
    <property type="project" value="InterPro"/>
</dbReference>
<name>A0A255ZA93_9SPHN</name>
<protein>
    <submittedName>
        <fullName evidence="3">NADP-dependent oxidoreductase</fullName>
    </submittedName>
</protein>
<keyword evidence="1" id="KW-0560">Oxidoreductase</keyword>
<dbReference type="OrthoDB" id="9805663at2"/>
<dbReference type="InterPro" id="IPR036291">
    <property type="entry name" value="NAD(P)-bd_dom_sf"/>
</dbReference>
<dbReference type="InterPro" id="IPR045010">
    <property type="entry name" value="MDR_fam"/>
</dbReference>
<evidence type="ECO:0000259" key="2">
    <source>
        <dbReference type="SMART" id="SM00829"/>
    </source>
</evidence>
<dbReference type="Gene3D" id="3.40.50.720">
    <property type="entry name" value="NAD(P)-binding Rossmann-like Domain"/>
    <property type="match status" value="1"/>
</dbReference>
<dbReference type="Gene3D" id="3.90.180.10">
    <property type="entry name" value="Medium-chain alcohol dehydrogenases, catalytic domain"/>
    <property type="match status" value="1"/>
</dbReference>
<dbReference type="PANTHER" id="PTHR43205:SF42">
    <property type="entry name" value="ALCOHOL DEHYDROGENASE, ZINC-CONTAINING (AFU_ORTHOLOGUE AFUA_7G04530)"/>
    <property type="match status" value="1"/>
</dbReference>
<evidence type="ECO:0000313" key="3">
    <source>
        <dbReference type="EMBL" id="OYQ37785.1"/>
    </source>
</evidence>
<dbReference type="PANTHER" id="PTHR43205">
    <property type="entry name" value="PROSTAGLANDIN REDUCTASE"/>
    <property type="match status" value="1"/>
</dbReference>
<dbReference type="FunFam" id="3.40.50.720:FF:000121">
    <property type="entry name" value="Prostaglandin reductase 2"/>
    <property type="match status" value="1"/>
</dbReference>
<dbReference type="Proteomes" id="UP000216991">
    <property type="component" value="Unassembled WGS sequence"/>
</dbReference>
<accession>A0A255ZA93</accession>
<evidence type="ECO:0000313" key="4">
    <source>
        <dbReference type="Proteomes" id="UP000216991"/>
    </source>
</evidence>
<gene>
    <name evidence="3" type="ORF">CHU93_00370</name>
</gene>
<organism evidence="3 4">
    <name type="scientific">Sandarakinorhabdus cyanobacteriorum</name>
    <dbReference type="NCBI Taxonomy" id="1981098"/>
    <lineage>
        <taxon>Bacteria</taxon>
        <taxon>Pseudomonadati</taxon>
        <taxon>Pseudomonadota</taxon>
        <taxon>Alphaproteobacteria</taxon>
        <taxon>Sphingomonadales</taxon>
        <taxon>Sphingosinicellaceae</taxon>
        <taxon>Sandarakinorhabdus</taxon>
    </lineage>
</organism>
<dbReference type="CDD" id="cd05288">
    <property type="entry name" value="PGDH"/>
    <property type="match status" value="1"/>
</dbReference>
<reference evidence="3 4" key="1">
    <citation type="submission" date="2017-07" db="EMBL/GenBank/DDBJ databases">
        <title>Sandarakinorhabdus cyanobacteriorum sp. nov., a novel bacterium isolated from cyanobacterial aggregates in a eutrophic lake.</title>
        <authorList>
            <person name="Cai H."/>
        </authorList>
    </citation>
    <scope>NUCLEOTIDE SEQUENCE [LARGE SCALE GENOMIC DNA]</scope>
    <source>
        <strain evidence="3 4">TH057</strain>
    </source>
</reference>
<dbReference type="InterPro" id="IPR011032">
    <property type="entry name" value="GroES-like_sf"/>
</dbReference>
<dbReference type="EMBL" id="NOXT01000020">
    <property type="protein sequence ID" value="OYQ37785.1"/>
    <property type="molecule type" value="Genomic_DNA"/>
</dbReference>
<dbReference type="RefSeq" id="WP_094472247.1">
    <property type="nucleotide sequence ID" value="NZ_NOXT01000020.1"/>
</dbReference>
<dbReference type="AlphaFoldDB" id="A0A255ZA93"/>
<dbReference type="SUPFAM" id="SSF50129">
    <property type="entry name" value="GroES-like"/>
    <property type="match status" value="1"/>
</dbReference>
<sequence length="336" mass="35639">MTTTRRWLLQSRPNGPLKDSDFELVTVPMPEIADGEFLVRLTYFSFDPTQRGWLGGDTYLPAVPIGGVVRAGGIGEVVASKHPGFAVGDVVQGAFGWQEHAVSNGMTEAGPVTKVRAGVTPEQALGVFGTTGLTAWFGLTEIGQPKEGDTILVSGAAGATGSVVVQIGKALGCTVIGIAGGPDKCRWVVETAGADACIDYRTGNVGRQIREHARKGVNVVFENVGGEILDAALANLALNARVVLCGGISSYNDTAEDRQPGLRNYMNLTVMRGRMEGFIVLDFAKRYGEGVAELAKLMQAGKLKTAEDVAHGFENCPATLRRLFEGKNFGKQLLKV</sequence>
<proteinExistence type="predicted"/>
<comment type="caution">
    <text evidence="3">The sequence shown here is derived from an EMBL/GenBank/DDBJ whole genome shotgun (WGS) entry which is preliminary data.</text>
</comment>
<dbReference type="InterPro" id="IPR041694">
    <property type="entry name" value="ADH_N_2"/>
</dbReference>
<dbReference type="InterPro" id="IPR020843">
    <property type="entry name" value="ER"/>
</dbReference>
<dbReference type="SMART" id="SM00829">
    <property type="entry name" value="PKS_ER"/>
    <property type="match status" value="1"/>
</dbReference>
<dbReference type="SUPFAM" id="SSF51735">
    <property type="entry name" value="NAD(P)-binding Rossmann-fold domains"/>
    <property type="match status" value="1"/>
</dbReference>
<dbReference type="InterPro" id="IPR013149">
    <property type="entry name" value="ADH-like_C"/>
</dbReference>
<dbReference type="Pfam" id="PF16884">
    <property type="entry name" value="ADH_N_2"/>
    <property type="match status" value="1"/>
</dbReference>
<dbReference type="Pfam" id="PF00107">
    <property type="entry name" value="ADH_zinc_N"/>
    <property type="match status" value="1"/>
</dbReference>
<evidence type="ECO:0000256" key="1">
    <source>
        <dbReference type="ARBA" id="ARBA00023002"/>
    </source>
</evidence>
<feature type="domain" description="Enoyl reductase (ER)" evidence="2">
    <location>
        <begin position="15"/>
        <end position="334"/>
    </location>
</feature>
<keyword evidence="4" id="KW-1185">Reference proteome</keyword>